<sequence length="768" mass="83508">MEATTKQQATIVHLDVDAFYVACERELNKELRNRPLAVSQYNPYGDLKTCLIDDPARILYDGQQKQAKKNPNANGSLIAVSYEARASNVKRNDRGLEAVKKCPELVIVQVPVENGKASLTLYRDASERLMAALTEYMKTSALDIFQEVICGRTERKGNDKPQQSNKSLVDIKVEKASVDEIYIDLSIPVQLILKQCREANKWESLRRALLKDDSASSHTTVGGLETSEAAIATNSLTKDEIRRGSSLQVDDSKDAASAEDELGAVWWGRAFPEAWGDDELSLAIGALITVEARKAIVNNFDGVYTLSAGISSNKIMAKLASGLKKPNRQTLINPNNQTTLQKLFHPLPIGRIRGLGGKLGEQVAETLSVKTVGELAKVPLSTLQQKLGDKQARFLFRTAQGICDEAVTERTKPKCIGAGKTFRGVLSMRTSEHEKLKKWLGNLVNEVHERMSSDKSRFAKTLVCWLHLSPVGGSEKSDRKQMSTSAQLPRNASAEKSTDIAFKLAKDIIKSAGSTRGRDAANPEGGFLVIGMAVTATNFVPIAQGQSSIVDAFKRSAELSPTTGDKTPASQRPRGKTQSSSKLKSRAAKSIAAFLQQDTQFTRDADVHGSTALSHSGQTGGELCIKESRAALAEGGGKDASMVSQMDVSSDVTPIKKKFEAGDGKHTESGVEVEASVVACKSQSALEDSQTEGLPAGSAEESVDPDLEYAKQLQASYDRENDEISRMEQRRSSLSRTHHEATGRKAKRRRTSNPGVVRPISNFFAKLS</sequence>
<keyword evidence="3" id="KW-0479">Metal-binding</keyword>
<evidence type="ECO:0000256" key="4">
    <source>
        <dbReference type="ARBA" id="ARBA00022763"/>
    </source>
</evidence>
<dbReference type="Pfam" id="PF00817">
    <property type="entry name" value="IMS"/>
    <property type="match status" value="1"/>
</dbReference>
<keyword evidence="11" id="KW-1185">Reference proteome</keyword>
<dbReference type="InterPro" id="IPR043502">
    <property type="entry name" value="DNA/RNA_pol_sf"/>
</dbReference>
<dbReference type="Pfam" id="PF11799">
    <property type="entry name" value="IMS_C"/>
    <property type="match status" value="1"/>
</dbReference>
<comment type="caution">
    <text evidence="10">The sequence shown here is derived from an EMBL/GenBank/DDBJ whole genome shotgun (WGS) entry which is preliminary data.</text>
</comment>
<dbReference type="GO" id="GO:0005657">
    <property type="term" value="C:replication fork"/>
    <property type="evidence" value="ECO:0007669"/>
    <property type="project" value="TreeGrafter"/>
</dbReference>
<dbReference type="SUPFAM" id="SSF100879">
    <property type="entry name" value="Lesion bypass DNA polymerase (Y-family), little finger domain"/>
    <property type="match status" value="1"/>
</dbReference>
<evidence type="ECO:0000256" key="2">
    <source>
        <dbReference type="ARBA" id="ARBA00022679"/>
    </source>
</evidence>
<feature type="region of interest" description="Disordered" evidence="8">
    <location>
        <begin position="559"/>
        <end position="584"/>
    </location>
</feature>
<dbReference type="GO" id="GO:0009314">
    <property type="term" value="P:response to radiation"/>
    <property type="evidence" value="ECO:0007669"/>
    <property type="project" value="TreeGrafter"/>
</dbReference>
<dbReference type="Gene3D" id="1.10.150.20">
    <property type="entry name" value="5' to 3' exonuclease, C-terminal subdomain"/>
    <property type="match status" value="1"/>
</dbReference>
<organism evidence="10 11">
    <name type="scientific">Seminavis robusta</name>
    <dbReference type="NCBI Taxonomy" id="568900"/>
    <lineage>
        <taxon>Eukaryota</taxon>
        <taxon>Sar</taxon>
        <taxon>Stramenopiles</taxon>
        <taxon>Ochrophyta</taxon>
        <taxon>Bacillariophyta</taxon>
        <taxon>Bacillariophyceae</taxon>
        <taxon>Bacillariophycidae</taxon>
        <taxon>Naviculales</taxon>
        <taxon>Naviculaceae</taxon>
        <taxon>Seminavis</taxon>
    </lineage>
</organism>
<keyword evidence="6" id="KW-0539">Nucleus</keyword>
<dbReference type="PROSITE" id="PS50173">
    <property type="entry name" value="UMUC"/>
    <property type="match status" value="1"/>
</dbReference>
<keyword evidence="4" id="KW-0227">DNA damage</keyword>
<evidence type="ECO:0000313" key="11">
    <source>
        <dbReference type="Proteomes" id="UP001153069"/>
    </source>
</evidence>
<dbReference type="Proteomes" id="UP001153069">
    <property type="component" value="Unassembled WGS sequence"/>
</dbReference>
<comment type="subcellular location">
    <subcellularLocation>
        <location evidence="1">Nucleus</location>
    </subcellularLocation>
</comment>
<dbReference type="EMBL" id="CAICTM010000087">
    <property type="protein sequence ID" value="CAB9500651.1"/>
    <property type="molecule type" value="Genomic_DNA"/>
</dbReference>
<dbReference type="AlphaFoldDB" id="A0A9N8H4N0"/>
<name>A0A9N8H4N0_9STRA</name>
<dbReference type="Pfam" id="PF21704">
    <property type="entry name" value="POLH-Rev1_HhH"/>
    <property type="match status" value="1"/>
</dbReference>
<dbReference type="InterPro" id="IPR036775">
    <property type="entry name" value="DNA_pol_Y-fam_lit_finger_sf"/>
</dbReference>
<feature type="domain" description="UmuC" evidence="9">
    <location>
        <begin position="11"/>
        <end position="356"/>
    </location>
</feature>
<dbReference type="PIRSF" id="PIRSF036603">
    <property type="entry name" value="DPol_eta"/>
    <property type="match status" value="1"/>
</dbReference>
<feature type="region of interest" description="Disordered" evidence="8">
    <location>
        <begin position="684"/>
        <end position="761"/>
    </location>
</feature>
<reference evidence="10" key="1">
    <citation type="submission" date="2020-06" db="EMBL/GenBank/DDBJ databases">
        <authorList>
            <consortium name="Plant Systems Biology data submission"/>
        </authorList>
    </citation>
    <scope>NUCLEOTIDE SEQUENCE</scope>
    <source>
        <strain evidence="10">D6</strain>
    </source>
</reference>
<dbReference type="OrthoDB" id="447129at2759"/>
<dbReference type="SUPFAM" id="SSF56672">
    <property type="entry name" value="DNA/RNA polymerases"/>
    <property type="match status" value="1"/>
</dbReference>
<dbReference type="InterPro" id="IPR017961">
    <property type="entry name" value="DNA_pol_Y-fam_little_finger"/>
</dbReference>
<dbReference type="GO" id="GO:0003887">
    <property type="term" value="F:DNA-directed DNA polymerase activity"/>
    <property type="evidence" value="ECO:0007669"/>
    <property type="project" value="TreeGrafter"/>
</dbReference>
<keyword evidence="5" id="KW-0234">DNA repair</keyword>
<dbReference type="GO" id="GO:0006281">
    <property type="term" value="P:DNA repair"/>
    <property type="evidence" value="ECO:0007669"/>
    <property type="project" value="UniProtKB-KW"/>
</dbReference>
<dbReference type="InterPro" id="IPR043128">
    <property type="entry name" value="Rev_trsase/Diguanyl_cyclase"/>
</dbReference>
<evidence type="ECO:0000313" key="10">
    <source>
        <dbReference type="EMBL" id="CAB9500651.1"/>
    </source>
</evidence>
<dbReference type="GO" id="GO:0003684">
    <property type="term" value="F:damaged DNA binding"/>
    <property type="evidence" value="ECO:0007669"/>
    <property type="project" value="InterPro"/>
</dbReference>
<proteinExistence type="predicted"/>
<feature type="compositionally biased region" description="Basic and acidic residues" evidence="8">
    <location>
        <begin position="717"/>
        <end position="743"/>
    </location>
</feature>
<dbReference type="PANTHER" id="PTHR45873">
    <property type="entry name" value="DNA POLYMERASE ETA"/>
    <property type="match status" value="1"/>
</dbReference>
<dbReference type="PANTHER" id="PTHR45873:SF1">
    <property type="entry name" value="DNA POLYMERASE ETA"/>
    <property type="match status" value="1"/>
</dbReference>
<dbReference type="Gene3D" id="3.30.70.270">
    <property type="match status" value="1"/>
</dbReference>
<dbReference type="GO" id="GO:0005634">
    <property type="term" value="C:nucleus"/>
    <property type="evidence" value="ECO:0007669"/>
    <property type="project" value="UniProtKB-SubCell"/>
</dbReference>
<dbReference type="InterPro" id="IPR052230">
    <property type="entry name" value="DNA_polymerase_eta"/>
</dbReference>
<evidence type="ECO:0000256" key="8">
    <source>
        <dbReference type="SAM" id="MobiDB-lite"/>
    </source>
</evidence>
<evidence type="ECO:0000256" key="1">
    <source>
        <dbReference type="ARBA" id="ARBA00004123"/>
    </source>
</evidence>
<protein>
    <recommendedName>
        <fullName evidence="7">DNA polymerase eta</fullName>
    </recommendedName>
</protein>
<feature type="region of interest" description="Disordered" evidence="8">
    <location>
        <begin position="472"/>
        <end position="492"/>
    </location>
</feature>
<gene>
    <name evidence="10" type="ORF">SEMRO_88_G046710.1</name>
</gene>
<evidence type="ECO:0000256" key="5">
    <source>
        <dbReference type="ARBA" id="ARBA00023204"/>
    </source>
</evidence>
<evidence type="ECO:0000256" key="3">
    <source>
        <dbReference type="ARBA" id="ARBA00022723"/>
    </source>
</evidence>
<keyword evidence="2" id="KW-0808">Transferase</keyword>
<evidence type="ECO:0000256" key="6">
    <source>
        <dbReference type="ARBA" id="ARBA00023242"/>
    </source>
</evidence>
<dbReference type="InterPro" id="IPR001126">
    <property type="entry name" value="UmuC"/>
</dbReference>
<dbReference type="GO" id="GO:0046872">
    <property type="term" value="F:metal ion binding"/>
    <property type="evidence" value="ECO:0007669"/>
    <property type="project" value="UniProtKB-KW"/>
</dbReference>
<dbReference type="FunFam" id="1.10.150.20:FF:000014">
    <property type="entry name" value="Polymerase (DNA directed), eta"/>
    <property type="match status" value="1"/>
</dbReference>
<feature type="compositionally biased region" description="Polar residues" evidence="8">
    <location>
        <begin position="559"/>
        <end position="570"/>
    </location>
</feature>
<dbReference type="GO" id="GO:0042276">
    <property type="term" value="P:error-prone translesion synthesis"/>
    <property type="evidence" value="ECO:0007669"/>
    <property type="project" value="TreeGrafter"/>
</dbReference>
<dbReference type="GO" id="GO:0035861">
    <property type="term" value="C:site of double-strand break"/>
    <property type="evidence" value="ECO:0007669"/>
    <property type="project" value="TreeGrafter"/>
</dbReference>
<evidence type="ECO:0000259" key="9">
    <source>
        <dbReference type="PROSITE" id="PS50173"/>
    </source>
</evidence>
<dbReference type="Gene3D" id="3.30.1490.100">
    <property type="entry name" value="DNA polymerase, Y-family, little finger domain"/>
    <property type="match status" value="1"/>
</dbReference>
<dbReference type="Gene3D" id="3.40.1170.60">
    <property type="match status" value="1"/>
</dbReference>
<evidence type="ECO:0000256" key="7">
    <source>
        <dbReference type="ARBA" id="ARBA00044975"/>
    </source>
</evidence>
<accession>A0A9N8H4N0</accession>